<organism evidence="2 3">
    <name type="scientific">Corynebacterium poyangense</name>
    <dbReference type="NCBI Taxonomy" id="2684405"/>
    <lineage>
        <taxon>Bacteria</taxon>
        <taxon>Bacillati</taxon>
        <taxon>Actinomycetota</taxon>
        <taxon>Actinomycetes</taxon>
        <taxon>Mycobacteriales</taxon>
        <taxon>Corynebacteriaceae</taxon>
        <taxon>Corynebacterium</taxon>
    </lineage>
</organism>
<reference evidence="2 3" key="1">
    <citation type="submission" date="2019-12" db="EMBL/GenBank/DDBJ databases">
        <title>Corynebacterium sp. nov., isolated from feces of the Anser Albifrons in China.</title>
        <authorList>
            <person name="Liu Q."/>
        </authorList>
    </citation>
    <scope>NUCLEOTIDE SEQUENCE [LARGE SCALE GENOMIC DNA]</scope>
    <source>
        <strain evidence="2 3">4H37-19</strain>
    </source>
</reference>
<dbReference type="InterPro" id="IPR022521">
    <property type="entry name" value="Rv3660c"/>
</dbReference>
<dbReference type="InterPro" id="IPR050625">
    <property type="entry name" value="ParA/MinD_ATPase"/>
</dbReference>
<dbReference type="AlphaFoldDB" id="A0A7H0SLM9"/>
<dbReference type="PANTHER" id="PTHR43384">
    <property type="entry name" value="SEPTUM SITE-DETERMINING PROTEIN MIND HOMOLOG, CHLOROPLASTIC-RELATED"/>
    <property type="match status" value="1"/>
</dbReference>
<evidence type="ECO:0000313" key="2">
    <source>
        <dbReference type="EMBL" id="QNQ89454.1"/>
    </source>
</evidence>
<dbReference type="GO" id="GO:0009898">
    <property type="term" value="C:cytoplasmic side of plasma membrane"/>
    <property type="evidence" value="ECO:0007669"/>
    <property type="project" value="TreeGrafter"/>
</dbReference>
<dbReference type="GO" id="GO:0005829">
    <property type="term" value="C:cytosol"/>
    <property type="evidence" value="ECO:0007669"/>
    <property type="project" value="TreeGrafter"/>
</dbReference>
<name>A0A7H0SLM9_9CORY</name>
<dbReference type="GO" id="GO:0005524">
    <property type="term" value="F:ATP binding"/>
    <property type="evidence" value="ECO:0007669"/>
    <property type="project" value="TreeGrafter"/>
</dbReference>
<protein>
    <submittedName>
        <fullName evidence="2">Septum site determining protein</fullName>
    </submittedName>
</protein>
<keyword evidence="3" id="KW-1185">Reference proteome</keyword>
<dbReference type="GO" id="GO:0051782">
    <property type="term" value="P:negative regulation of cell division"/>
    <property type="evidence" value="ECO:0007669"/>
    <property type="project" value="TreeGrafter"/>
</dbReference>
<dbReference type="PANTHER" id="PTHR43384:SF11">
    <property type="entry name" value="SEPTUM SITE DETERMINING PROTEIN"/>
    <property type="match status" value="1"/>
</dbReference>
<feature type="domain" description="Rv3660c-like CheY-like N-terminal" evidence="1">
    <location>
        <begin position="8"/>
        <end position="107"/>
    </location>
</feature>
<accession>A0A7H0SLM9</accession>
<dbReference type="Proteomes" id="UP000516320">
    <property type="component" value="Chromosome"/>
</dbReference>
<evidence type="ECO:0000259" key="1">
    <source>
        <dbReference type="Pfam" id="PF26563"/>
    </source>
</evidence>
<dbReference type="InterPro" id="IPR027417">
    <property type="entry name" value="P-loop_NTPase"/>
</dbReference>
<dbReference type="InterPro" id="IPR059050">
    <property type="entry name" value="Rv3660c_N"/>
</dbReference>
<dbReference type="Pfam" id="PF26563">
    <property type="entry name" value="Rv3660c_N"/>
    <property type="match status" value="1"/>
</dbReference>
<dbReference type="GO" id="GO:0016887">
    <property type="term" value="F:ATP hydrolysis activity"/>
    <property type="evidence" value="ECO:0007669"/>
    <property type="project" value="TreeGrafter"/>
</dbReference>
<dbReference type="RefSeq" id="WP_187974909.1">
    <property type="nucleotide sequence ID" value="NZ_CP046884.1"/>
</dbReference>
<dbReference type="SUPFAM" id="SSF52540">
    <property type="entry name" value="P-loop containing nucleoside triphosphate hydrolases"/>
    <property type="match status" value="1"/>
</dbReference>
<dbReference type="NCBIfam" id="TIGR03815">
    <property type="entry name" value="CpaE_hom_Actino"/>
    <property type="match status" value="1"/>
</dbReference>
<gene>
    <name evidence="2" type="ORF">GP475_01520</name>
</gene>
<sequence>MNSILVAVTDPTLHPEAVHIAAATGRNVIDTTDPREISRYFNKVDAVLVDETPARHVGSLPRRAGVYFLAADPGPMNWRSVVDSQAQHAFVIPAQATELLAELGRADLPQGGTGLAPGRSRGHVLAITGACGGAGASTLAVGCALRAAGTYEEPVTLVDGDVNSGGIDLLCGIEQEPGVRWPDINFGYGRLSAEELRRALPHTGSGVAVLSATRSTLAQEPELSAEVIAAALRDLSVGPGLSIVDLPGHMLFQAAEISEFSGVCDRLLMVVPAEIRAVSAAARRVNRLRTHGWNSPIEVVVRHRGWSGLDIGEIETILQCSVLGEVGTIPRMAKCAELQGLEGRRWKSFDNITRQIIAEPGRTA</sequence>
<dbReference type="KEGG" id="cpoy:GP475_01520"/>
<evidence type="ECO:0000313" key="3">
    <source>
        <dbReference type="Proteomes" id="UP000516320"/>
    </source>
</evidence>
<dbReference type="Gene3D" id="3.40.50.300">
    <property type="entry name" value="P-loop containing nucleotide triphosphate hydrolases"/>
    <property type="match status" value="1"/>
</dbReference>
<proteinExistence type="predicted"/>
<dbReference type="EMBL" id="CP046884">
    <property type="protein sequence ID" value="QNQ89454.1"/>
    <property type="molecule type" value="Genomic_DNA"/>
</dbReference>